<dbReference type="RefSeq" id="WP_191724396.1">
    <property type="nucleotide sequence ID" value="NZ_JACSQK010000008.1"/>
</dbReference>
<dbReference type="EMBL" id="JACSQK010000008">
    <property type="protein sequence ID" value="MBD7961988.1"/>
    <property type="molecule type" value="Genomic_DNA"/>
</dbReference>
<evidence type="ECO:0000313" key="2">
    <source>
        <dbReference type="EMBL" id="MBD7961988.1"/>
    </source>
</evidence>
<dbReference type="Proteomes" id="UP000634919">
    <property type="component" value="Unassembled WGS sequence"/>
</dbReference>
<evidence type="ECO:0000313" key="3">
    <source>
        <dbReference type="Proteomes" id="UP000634919"/>
    </source>
</evidence>
<proteinExistence type="predicted"/>
<feature type="region of interest" description="Disordered" evidence="1">
    <location>
        <begin position="1"/>
        <end position="26"/>
    </location>
</feature>
<reference evidence="2 3" key="1">
    <citation type="submission" date="2020-08" db="EMBL/GenBank/DDBJ databases">
        <title>A Genomic Blueprint of the Chicken Gut Microbiome.</title>
        <authorList>
            <person name="Gilroy R."/>
            <person name="Ravi A."/>
            <person name="Getino M."/>
            <person name="Pursley I."/>
            <person name="Horton D.L."/>
            <person name="Alikhan N.-F."/>
            <person name="Baker D."/>
            <person name="Gharbi K."/>
            <person name="Hall N."/>
            <person name="Watson M."/>
            <person name="Adriaenssens E.M."/>
            <person name="Foster-Nyarko E."/>
            <person name="Jarju S."/>
            <person name="Secka A."/>
            <person name="Antonio M."/>
            <person name="Oren A."/>
            <person name="Chaudhuri R."/>
            <person name="La Ragione R.M."/>
            <person name="Hildebrand F."/>
            <person name="Pallen M.J."/>
        </authorList>
    </citation>
    <scope>NUCLEOTIDE SEQUENCE [LARGE SCALE GENOMIC DNA]</scope>
    <source>
        <strain evidence="2 3">Sa2CVA6</strain>
    </source>
</reference>
<evidence type="ECO:0000256" key="1">
    <source>
        <dbReference type="SAM" id="MobiDB-lite"/>
    </source>
</evidence>
<keyword evidence="3" id="KW-1185">Reference proteome</keyword>
<organism evidence="2 3">
    <name type="scientific">Comamonas avium</name>
    <dbReference type="NCBI Taxonomy" id="2762231"/>
    <lineage>
        <taxon>Bacteria</taxon>
        <taxon>Pseudomonadati</taxon>
        <taxon>Pseudomonadota</taxon>
        <taxon>Betaproteobacteria</taxon>
        <taxon>Burkholderiales</taxon>
        <taxon>Comamonadaceae</taxon>
        <taxon>Comamonas</taxon>
    </lineage>
</organism>
<name>A0ABR8SEU1_9BURK</name>
<protein>
    <submittedName>
        <fullName evidence="2">Uncharacterized protein</fullName>
    </submittedName>
</protein>
<comment type="caution">
    <text evidence="2">The sequence shown here is derived from an EMBL/GenBank/DDBJ whole genome shotgun (WGS) entry which is preliminary data.</text>
</comment>
<accession>A0ABR8SEU1</accession>
<gene>
    <name evidence="2" type="ORF">H9646_16060</name>
</gene>
<sequence length="607" mass="66156">MSMQLQPSFPTPGVGVSGAMSPSQPPPAPYEQILLHLDERGFVPFHPALSEKFGHKAAIFVGMALYWTRHNYRKHPDRGGWFHMSMTQWRNSIGLSRSEQESVREALMEVGVLEEFLVGRPAVMNYRINVAALAKQLAINQAPNAPLNWDTAQSWFRGCHSYYKPLTDVVGNIAAGLYLSFLLQRHRDCLKRGQLDNGCISVTQDLIAEHLHLGVKVQRNARDRLKRAGLIQESGPGGSLVRVNMDAVLMCLRGQATKPLKGRAAALAKASATAAPAAIKSASYGVNTEPGVNLSGLGIAFSQLSLGMSSAANEESKPKVTRPRDLLLDFLNEQPPVGFRQVSTVRPAQSVSTFDSEIFKRDRALLRSAVLLAVDDTPPANFAVSCKLESAETCNQELPKPASYIQRDVLQRDVVNTTTTASCSGGFSSSPRIPVDAASLVLPDNLTGLHTNQVLDVLSGAPASEHQRLLDELCGQMRSKTIHNPAGWLFGLIRKMQSGPLVLTYADGIAADRLLAASPNFEQEKVNPRFAQHQDLQEALRLIQPGFVYRLESTGTLVVFDKATGNLRGKRINDAWRVLLSGGAIVQAQREGKLSIVQADEHQGELG</sequence>